<dbReference type="PROSITE" id="PS00710">
    <property type="entry name" value="PGM_PMM"/>
    <property type="match status" value="1"/>
</dbReference>
<keyword evidence="18" id="KW-1185">Reference proteome</keyword>
<evidence type="ECO:0000313" key="18">
    <source>
        <dbReference type="Proteomes" id="UP000716291"/>
    </source>
</evidence>
<evidence type="ECO:0000313" key="17">
    <source>
        <dbReference type="EMBL" id="KAG1308798.1"/>
    </source>
</evidence>
<dbReference type="InterPro" id="IPR005845">
    <property type="entry name" value="A-D-PHexomutase_a/b/a-II"/>
</dbReference>
<dbReference type="SUPFAM" id="SSF55957">
    <property type="entry name" value="Phosphoglucomutase, C-terminal domain"/>
    <property type="match status" value="1"/>
</dbReference>
<dbReference type="EC" id="5.4.2.2" evidence="4"/>
<evidence type="ECO:0000259" key="16">
    <source>
        <dbReference type="Pfam" id="PF02880"/>
    </source>
</evidence>
<dbReference type="Proteomes" id="UP000716291">
    <property type="component" value="Unassembled WGS sequence"/>
</dbReference>
<gene>
    <name evidence="17" type="ORF">G6F64_005782</name>
</gene>
<feature type="domain" description="Alpha-D-phosphohexomutase alpha/beta/alpha" evidence="14">
    <location>
        <begin position="15"/>
        <end position="157"/>
    </location>
</feature>
<dbReference type="FunFam" id="3.30.310.50:FF:000002">
    <property type="entry name" value="Phosphoglucomutase 5"/>
    <property type="match status" value="1"/>
</dbReference>
<dbReference type="PANTHER" id="PTHR22573:SF2">
    <property type="entry name" value="PHOSPHOGLUCOMUTASE"/>
    <property type="match status" value="1"/>
</dbReference>
<keyword evidence="6" id="KW-0597">Phosphoprotein</keyword>
<dbReference type="CDD" id="cd03085">
    <property type="entry name" value="PGM1"/>
    <property type="match status" value="1"/>
</dbReference>
<proteinExistence type="inferred from homology"/>
<evidence type="ECO:0000256" key="10">
    <source>
        <dbReference type="ARBA" id="ARBA00023277"/>
    </source>
</evidence>
<feature type="domain" description="Alpha-D-phosphohexomutase alpha/beta/alpha" evidence="15">
    <location>
        <begin position="189"/>
        <end position="292"/>
    </location>
</feature>
<comment type="caution">
    <text evidence="17">The sequence shown here is derived from an EMBL/GenBank/DDBJ whole genome shotgun (WGS) entry which is preliminary data.</text>
</comment>
<dbReference type="Pfam" id="PF02878">
    <property type="entry name" value="PGM_PMM_I"/>
    <property type="match status" value="1"/>
</dbReference>
<dbReference type="SUPFAM" id="SSF53738">
    <property type="entry name" value="Phosphoglucomutase, first 3 domains"/>
    <property type="match status" value="3"/>
</dbReference>
<dbReference type="InterPro" id="IPR005846">
    <property type="entry name" value="A-D-PHexomutase_a/b/a-III"/>
</dbReference>
<evidence type="ECO:0000256" key="1">
    <source>
        <dbReference type="ARBA" id="ARBA00000443"/>
    </source>
</evidence>
<evidence type="ECO:0000256" key="2">
    <source>
        <dbReference type="ARBA" id="ARBA00001946"/>
    </source>
</evidence>
<dbReference type="OrthoDB" id="2291at2759"/>
<comment type="catalytic activity">
    <reaction evidence="11">
        <text>alpha-D-glucose 1,6-bisphosphate + L-seryl-[protein] = O-phospho-L-seryl-[protein] + alpha-D-glucose 6-phosphate</text>
        <dbReference type="Rhea" id="RHEA:68752"/>
        <dbReference type="Rhea" id="RHEA-COMP:9863"/>
        <dbReference type="Rhea" id="RHEA-COMP:11604"/>
        <dbReference type="ChEBI" id="CHEBI:29999"/>
        <dbReference type="ChEBI" id="CHEBI:58225"/>
        <dbReference type="ChEBI" id="CHEBI:58392"/>
        <dbReference type="ChEBI" id="CHEBI:83421"/>
    </reaction>
</comment>
<dbReference type="Pfam" id="PF24947">
    <property type="entry name" value="PGM1_C_vert_fung"/>
    <property type="match status" value="1"/>
</dbReference>
<dbReference type="Gene3D" id="3.30.310.50">
    <property type="entry name" value="Alpha-D-phosphohexomutase, C-terminal domain"/>
    <property type="match status" value="1"/>
</dbReference>
<dbReference type="FunFam" id="3.40.120.10:FF:000005">
    <property type="entry name" value="Phosphoglucomutase 5"/>
    <property type="match status" value="1"/>
</dbReference>
<evidence type="ECO:0000256" key="6">
    <source>
        <dbReference type="ARBA" id="ARBA00022553"/>
    </source>
</evidence>
<name>A0A9P6XA87_RHIOR</name>
<dbReference type="GO" id="GO:0005829">
    <property type="term" value="C:cytosol"/>
    <property type="evidence" value="ECO:0007669"/>
    <property type="project" value="TreeGrafter"/>
</dbReference>
<evidence type="ECO:0000256" key="5">
    <source>
        <dbReference type="ARBA" id="ARBA00022526"/>
    </source>
</evidence>
<sequence>MVNIQTIPTKPFDGQKPGTSGLRKRVKVFQEKNYTENFIQSILEAIPESDGGAKGATLVVGGDGRYYSNEVLQVIVKSSVAHGVSKLIVGRDGIVSTPAVSNIIRQRKATGGIVLTASHNPGGPNSDFGIKYNCSNGGPAPESVTNRIYEISKGIQELRLADVPKVDFSQLGTQTVGHLTIEVIDGVDDYVALMKSIFDFDAIKQFFAANKEFKMLFDGMNGVTGPYGYRLFVKEFGLPESSVMRYKPLPDFGGAHPDPNLTYAHDLVEAVEKQGLDFGAASDGDGDRNMIIGKNAFVTPSDSVAIIAHYAKEAIPYFKKNGVNGLARSMPTSQAVDLVAKKMGVEHFEVPTGWKFFGNLMDAGRCSVCGEESFGTGSDHIREKDGLWAILAWLSIIAYVNKKKKAGVQDILQEHYKIYGRNFFSRYDYEEVDGKGAENMVSHLRELIEKKELINKTLGPFTVAEADDFEYLDPIDGSVAKNQGIRIIFKDGSRIVMRLSGTGSQGATVRLYVEKYSNDNSEYKKDTQAALKPLIDVALELSQLEKYTGRKEPTVIT</sequence>
<dbReference type="InterPro" id="IPR005844">
    <property type="entry name" value="A-D-PHexomutase_a/b/a-I"/>
</dbReference>
<keyword evidence="9" id="KW-0413">Isomerase</keyword>
<dbReference type="FunFam" id="3.40.120.10:FF:000004">
    <property type="entry name" value="Phosphoglucomutase 5"/>
    <property type="match status" value="1"/>
</dbReference>
<dbReference type="PANTHER" id="PTHR22573">
    <property type="entry name" value="PHOSPHOHEXOMUTASE FAMILY MEMBER"/>
    <property type="match status" value="1"/>
</dbReference>
<dbReference type="PRINTS" id="PR00509">
    <property type="entry name" value="PGMPMM"/>
</dbReference>
<comment type="cofactor">
    <cofactor evidence="2">
        <name>Mg(2+)</name>
        <dbReference type="ChEBI" id="CHEBI:18420"/>
    </cofactor>
</comment>
<dbReference type="AlphaFoldDB" id="A0A9P6XA87"/>
<dbReference type="InterPro" id="IPR016055">
    <property type="entry name" value="A-D-PHexomutase_a/b/a-I/II/III"/>
</dbReference>
<dbReference type="FunFam" id="3.40.120.10:FF:000006">
    <property type="entry name" value="Phosphoglucomutase PgmA"/>
    <property type="match status" value="1"/>
</dbReference>
<dbReference type="Pfam" id="PF02880">
    <property type="entry name" value="PGM_PMM_III"/>
    <property type="match status" value="1"/>
</dbReference>
<evidence type="ECO:0000256" key="8">
    <source>
        <dbReference type="ARBA" id="ARBA00022842"/>
    </source>
</evidence>
<accession>A0A9P6XA87</accession>
<evidence type="ECO:0000256" key="4">
    <source>
        <dbReference type="ARBA" id="ARBA00012728"/>
    </source>
</evidence>
<comment type="catalytic activity">
    <reaction evidence="12">
        <text>O-phospho-L-seryl-[protein] + alpha-D-glucose 1-phosphate = alpha-D-glucose 1,6-bisphosphate + L-seryl-[protein]</text>
        <dbReference type="Rhea" id="RHEA:68748"/>
        <dbReference type="Rhea" id="RHEA-COMP:9863"/>
        <dbReference type="Rhea" id="RHEA-COMP:11604"/>
        <dbReference type="ChEBI" id="CHEBI:29999"/>
        <dbReference type="ChEBI" id="CHEBI:58392"/>
        <dbReference type="ChEBI" id="CHEBI:58601"/>
        <dbReference type="ChEBI" id="CHEBI:83421"/>
    </reaction>
</comment>
<evidence type="ECO:0000256" key="13">
    <source>
        <dbReference type="RuleBase" id="RU004326"/>
    </source>
</evidence>
<keyword evidence="8 13" id="KW-0460">Magnesium</keyword>
<keyword evidence="7 13" id="KW-0479">Metal-binding</keyword>
<evidence type="ECO:0000256" key="12">
    <source>
        <dbReference type="ARBA" id="ARBA00049409"/>
    </source>
</evidence>
<evidence type="ECO:0000256" key="9">
    <source>
        <dbReference type="ARBA" id="ARBA00023235"/>
    </source>
</evidence>
<dbReference type="InterPro" id="IPR036900">
    <property type="entry name" value="A-D-PHexomutase_C_sf"/>
</dbReference>
<organism evidence="17 18">
    <name type="scientific">Rhizopus oryzae</name>
    <name type="common">Mucormycosis agent</name>
    <name type="synonym">Rhizopus arrhizus var. delemar</name>
    <dbReference type="NCBI Taxonomy" id="64495"/>
    <lineage>
        <taxon>Eukaryota</taxon>
        <taxon>Fungi</taxon>
        <taxon>Fungi incertae sedis</taxon>
        <taxon>Mucoromycota</taxon>
        <taxon>Mucoromycotina</taxon>
        <taxon>Mucoromycetes</taxon>
        <taxon>Mucorales</taxon>
        <taxon>Mucorineae</taxon>
        <taxon>Rhizopodaceae</taxon>
        <taxon>Rhizopus</taxon>
    </lineage>
</organism>
<keyword evidence="10" id="KW-0119">Carbohydrate metabolism</keyword>
<dbReference type="GO" id="GO:0006006">
    <property type="term" value="P:glucose metabolic process"/>
    <property type="evidence" value="ECO:0007669"/>
    <property type="project" value="UniProtKB-KW"/>
</dbReference>
<protein>
    <recommendedName>
        <fullName evidence="4">phosphoglucomutase (alpha-D-glucose-1,6-bisphosphate-dependent)</fullName>
        <ecNumber evidence="4">5.4.2.2</ecNumber>
    </recommendedName>
</protein>
<comment type="similarity">
    <text evidence="3 13">Belongs to the phosphohexose mutase family.</text>
</comment>
<dbReference type="Pfam" id="PF02879">
    <property type="entry name" value="PGM_PMM_II"/>
    <property type="match status" value="1"/>
</dbReference>
<dbReference type="InterPro" id="IPR045244">
    <property type="entry name" value="PGM"/>
</dbReference>
<dbReference type="EMBL" id="JAANQT010000730">
    <property type="protein sequence ID" value="KAG1308798.1"/>
    <property type="molecule type" value="Genomic_DNA"/>
</dbReference>
<evidence type="ECO:0000259" key="14">
    <source>
        <dbReference type="Pfam" id="PF02878"/>
    </source>
</evidence>
<evidence type="ECO:0000256" key="11">
    <source>
        <dbReference type="ARBA" id="ARBA00049318"/>
    </source>
</evidence>
<dbReference type="NCBIfam" id="NF005737">
    <property type="entry name" value="PRK07564.1-1"/>
    <property type="match status" value="1"/>
</dbReference>
<evidence type="ECO:0000256" key="3">
    <source>
        <dbReference type="ARBA" id="ARBA00010231"/>
    </source>
</evidence>
<evidence type="ECO:0000256" key="7">
    <source>
        <dbReference type="ARBA" id="ARBA00022723"/>
    </source>
</evidence>
<evidence type="ECO:0000259" key="15">
    <source>
        <dbReference type="Pfam" id="PF02879"/>
    </source>
</evidence>
<dbReference type="GO" id="GO:0000287">
    <property type="term" value="F:magnesium ion binding"/>
    <property type="evidence" value="ECO:0007669"/>
    <property type="project" value="InterPro"/>
</dbReference>
<feature type="domain" description="Alpha-D-phosphohexomutase alpha/beta/alpha" evidence="16">
    <location>
        <begin position="303"/>
        <end position="417"/>
    </location>
</feature>
<dbReference type="InterPro" id="IPR016066">
    <property type="entry name" value="A-D-PHexomutase_CS"/>
</dbReference>
<comment type="catalytic activity">
    <reaction evidence="1">
        <text>alpha-D-glucose 1-phosphate = alpha-D-glucose 6-phosphate</text>
        <dbReference type="Rhea" id="RHEA:23536"/>
        <dbReference type="ChEBI" id="CHEBI:58225"/>
        <dbReference type="ChEBI" id="CHEBI:58601"/>
        <dbReference type="EC" id="5.4.2.2"/>
    </reaction>
</comment>
<reference evidence="17" key="1">
    <citation type="journal article" date="2020" name="Microb. Genom.">
        <title>Genetic diversity of clinical and environmental Mucorales isolates obtained from an investigation of mucormycosis cases among solid organ transplant recipients.</title>
        <authorList>
            <person name="Nguyen M.H."/>
            <person name="Kaul D."/>
            <person name="Muto C."/>
            <person name="Cheng S.J."/>
            <person name="Richter R.A."/>
            <person name="Bruno V.M."/>
            <person name="Liu G."/>
            <person name="Beyhan S."/>
            <person name="Sundermann A.J."/>
            <person name="Mounaud S."/>
            <person name="Pasculle A.W."/>
            <person name="Nierman W.C."/>
            <person name="Driscoll E."/>
            <person name="Cumbie R."/>
            <person name="Clancy C.J."/>
            <person name="Dupont C.L."/>
        </authorList>
    </citation>
    <scope>NUCLEOTIDE SEQUENCE</scope>
    <source>
        <strain evidence="17">GL11</strain>
    </source>
</reference>
<dbReference type="InterPro" id="IPR005841">
    <property type="entry name" value="Alpha-D-phosphohexomutase_SF"/>
</dbReference>
<dbReference type="Gene3D" id="3.40.120.10">
    <property type="entry name" value="Alpha-D-Glucose-1,6-Bisphosphate, subunit A, domain 3"/>
    <property type="match status" value="3"/>
</dbReference>
<keyword evidence="5" id="KW-0313">Glucose metabolism</keyword>
<dbReference type="GO" id="GO:0004614">
    <property type="term" value="F:phosphoglucomutase activity"/>
    <property type="evidence" value="ECO:0007669"/>
    <property type="project" value="UniProtKB-EC"/>
</dbReference>